<dbReference type="Gene3D" id="3.40.1160.10">
    <property type="entry name" value="Acetylglutamate kinase-like"/>
    <property type="match status" value="1"/>
</dbReference>
<proteinExistence type="inferred from homology"/>
<dbReference type="InterPro" id="IPR041739">
    <property type="entry name" value="G5K_ProB"/>
</dbReference>
<dbReference type="InterPro" id="IPR015947">
    <property type="entry name" value="PUA-like_sf"/>
</dbReference>
<comment type="similarity">
    <text evidence="8">Belongs to the glutamate 5-kinase family.</text>
</comment>
<dbReference type="PROSITE" id="PS00902">
    <property type="entry name" value="GLUTAMATE_5_KINASE"/>
    <property type="match status" value="1"/>
</dbReference>
<feature type="binding site" evidence="8">
    <location>
        <begin position="219"/>
        <end position="225"/>
    </location>
    <ligand>
        <name>ATP</name>
        <dbReference type="ChEBI" id="CHEBI:30616"/>
    </ligand>
</feature>
<evidence type="ECO:0000256" key="7">
    <source>
        <dbReference type="ARBA" id="ARBA00022840"/>
    </source>
</evidence>
<feature type="domain" description="PUA" evidence="10">
    <location>
        <begin position="283"/>
        <end position="366"/>
    </location>
</feature>
<dbReference type="PANTHER" id="PTHR43654">
    <property type="entry name" value="GLUTAMATE 5-KINASE"/>
    <property type="match status" value="1"/>
</dbReference>
<feature type="binding site" evidence="8">
    <location>
        <position position="54"/>
    </location>
    <ligand>
        <name>substrate</name>
    </ligand>
</feature>
<dbReference type="UniPathway" id="UPA00098">
    <property type="reaction ID" value="UER00359"/>
</dbReference>
<comment type="function">
    <text evidence="8">Catalyzes the transfer of a phosphate group to glutamate to form L-glutamate 5-phosphate.</text>
</comment>
<comment type="pathway">
    <text evidence="8">Amino-acid biosynthesis; L-proline biosynthesis; L-glutamate 5-semialdehyde from L-glutamate: step 1/2.</text>
</comment>
<evidence type="ECO:0000256" key="5">
    <source>
        <dbReference type="ARBA" id="ARBA00022741"/>
    </source>
</evidence>
<dbReference type="InterPro" id="IPR036974">
    <property type="entry name" value="PUA_sf"/>
</dbReference>
<feature type="binding site" evidence="8">
    <location>
        <position position="140"/>
    </location>
    <ligand>
        <name>substrate</name>
    </ligand>
</feature>
<keyword evidence="5 8" id="KW-0547">Nucleotide-binding</keyword>
<keyword evidence="4 8" id="KW-0808">Transferase</keyword>
<evidence type="ECO:0000256" key="8">
    <source>
        <dbReference type="HAMAP-Rule" id="MF_00456"/>
    </source>
</evidence>
<comment type="subcellular location">
    <subcellularLocation>
        <location evidence="8">Cytoplasm</location>
    </subcellularLocation>
</comment>
<dbReference type="PANTHER" id="PTHR43654:SF1">
    <property type="entry name" value="ISOPENTENYL PHOSPHATE KINASE"/>
    <property type="match status" value="1"/>
</dbReference>
<dbReference type="FunFam" id="3.40.1160.10:FF:000006">
    <property type="entry name" value="Glutamate 5-kinase"/>
    <property type="match status" value="1"/>
</dbReference>
<feature type="binding site" evidence="8">
    <location>
        <position position="158"/>
    </location>
    <ligand>
        <name>substrate</name>
    </ligand>
</feature>
<dbReference type="PRINTS" id="PR00474">
    <property type="entry name" value="GLU5KINASE"/>
</dbReference>
<dbReference type="InterPro" id="IPR002478">
    <property type="entry name" value="PUA"/>
</dbReference>
<evidence type="ECO:0000313" key="12">
    <source>
        <dbReference type="Proteomes" id="UP000031599"/>
    </source>
</evidence>
<dbReference type="CDD" id="cd04242">
    <property type="entry name" value="AAK_G5K_ProB"/>
    <property type="match status" value="1"/>
</dbReference>
<keyword evidence="9" id="KW-1133">Transmembrane helix</keyword>
<evidence type="ECO:0000259" key="10">
    <source>
        <dbReference type="SMART" id="SM00359"/>
    </source>
</evidence>
<evidence type="ECO:0000256" key="6">
    <source>
        <dbReference type="ARBA" id="ARBA00022777"/>
    </source>
</evidence>
<evidence type="ECO:0000256" key="4">
    <source>
        <dbReference type="ARBA" id="ARBA00022679"/>
    </source>
</evidence>
<dbReference type="EMBL" id="JMCC02000167">
    <property type="protein sequence ID" value="KIG11890.1"/>
    <property type="molecule type" value="Genomic_DNA"/>
</dbReference>
<dbReference type="GO" id="GO:0004349">
    <property type="term" value="F:glutamate 5-kinase activity"/>
    <property type="evidence" value="ECO:0007669"/>
    <property type="project" value="UniProtKB-UniRule"/>
</dbReference>
<dbReference type="NCBIfam" id="TIGR01027">
    <property type="entry name" value="proB"/>
    <property type="match status" value="1"/>
</dbReference>
<feature type="binding site" evidence="8">
    <location>
        <position position="14"/>
    </location>
    <ligand>
        <name>ATP</name>
        <dbReference type="ChEBI" id="CHEBI:30616"/>
    </ligand>
</feature>
<dbReference type="SMART" id="SM00359">
    <property type="entry name" value="PUA"/>
    <property type="match status" value="1"/>
</dbReference>
<evidence type="ECO:0000256" key="2">
    <source>
        <dbReference type="ARBA" id="ARBA00022605"/>
    </source>
</evidence>
<keyword evidence="1 8" id="KW-0963">Cytoplasm</keyword>
<dbReference type="InterPro" id="IPR019797">
    <property type="entry name" value="Glutamate_5-kinase_CS"/>
</dbReference>
<evidence type="ECO:0000256" key="1">
    <source>
        <dbReference type="ARBA" id="ARBA00022490"/>
    </source>
</evidence>
<dbReference type="Pfam" id="PF01472">
    <property type="entry name" value="PUA"/>
    <property type="match status" value="1"/>
</dbReference>
<dbReference type="EC" id="2.7.2.11" evidence="8"/>
<dbReference type="PROSITE" id="PS50890">
    <property type="entry name" value="PUA"/>
    <property type="match status" value="1"/>
</dbReference>
<evidence type="ECO:0000313" key="11">
    <source>
        <dbReference type="EMBL" id="KIG11890.1"/>
    </source>
</evidence>
<name>A0A0C2CQ89_9BACT</name>
<comment type="caution">
    <text evidence="11">The sequence shown here is derived from an EMBL/GenBank/DDBJ whole genome shotgun (WGS) entry which is preliminary data.</text>
</comment>
<keyword evidence="9" id="KW-0472">Membrane</keyword>
<dbReference type="InterPro" id="IPR005715">
    <property type="entry name" value="Glu_5kinase/COase_Synthase"/>
</dbReference>
<dbReference type="CDD" id="cd21157">
    <property type="entry name" value="PUA_G5K"/>
    <property type="match status" value="1"/>
</dbReference>
<evidence type="ECO:0000256" key="9">
    <source>
        <dbReference type="SAM" id="Phobius"/>
    </source>
</evidence>
<dbReference type="InterPro" id="IPR011529">
    <property type="entry name" value="Glu_5kinase"/>
</dbReference>
<sequence length="378" mass="39978">MRQRLSDAHRIVVKLGTHVVTHHGRAFALGRVFALVESLAALRRAGKDVIVVSSGAVGLGRKALGLEGPLSLGLRQACAAAGQGRLISLYSQAFGQLDVEVAQVLLTQDDLADPDRALCLRTTLLRLLELGAIPILNENDSVSVREIIEQSNAVFGDNDGLSARVAAALDADLLMLLTDVDGLYTSNPRSDPTARRIPSLEAVDDEALARAVGGSDSGTGGMRSKLEAARVAFDAGVDVLIVDGHTEHLIERALRGDDIGTFIASAERRSKRRRHIALAPCVGAMVINAGAIAALSGAKASLLPIGVVEVHGNFTTGGLVELRDESGLVLGRGLANYGSNACRQLAGHHSREIDRILGWRGYDALITRDNLVLQELDP</sequence>
<protein>
    <recommendedName>
        <fullName evidence="8">Glutamate 5-kinase</fullName>
        <ecNumber evidence="8">2.7.2.11</ecNumber>
    </recommendedName>
    <alternativeName>
        <fullName evidence="8">Gamma-glutamyl kinase</fullName>
        <shortName evidence="8">GK</shortName>
    </alternativeName>
</protein>
<dbReference type="GO" id="GO:0003723">
    <property type="term" value="F:RNA binding"/>
    <property type="evidence" value="ECO:0007669"/>
    <property type="project" value="InterPro"/>
</dbReference>
<dbReference type="Gene3D" id="2.30.130.10">
    <property type="entry name" value="PUA domain"/>
    <property type="match status" value="1"/>
</dbReference>
<dbReference type="InterPro" id="IPR036393">
    <property type="entry name" value="AceGlu_kinase-like_sf"/>
</dbReference>
<dbReference type="Pfam" id="PF00696">
    <property type="entry name" value="AA_kinase"/>
    <property type="match status" value="1"/>
</dbReference>
<accession>A0A0C2CQ89</accession>
<dbReference type="InterPro" id="IPR001048">
    <property type="entry name" value="Asp/Glu/Uridylate_kinase"/>
</dbReference>
<dbReference type="GO" id="GO:0005524">
    <property type="term" value="F:ATP binding"/>
    <property type="evidence" value="ECO:0007669"/>
    <property type="project" value="UniProtKB-KW"/>
</dbReference>
<keyword evidence="6 8" id="KW-0418">Kinase</keyword>
<keyword evidence="2 8" id="KW-0028">Amino-acid biosynthesis</keyword>
<keyword evidence="9" id="KW-0812">Transmembrane</keyword>
<organism evidence="11 12">
    <name type="scientific">Enhygromyxa salina</name>
    <dbReference type="NCBI Taxonomy" id="215803"/>
    <lineage>
        <taxon>Bacteria</taxon>
        <taxon>Pseudomonadati</taxon>
        <taxon>Myxococcota</taxon>
        <taxon>Polyangia</taxon>
        <taxon>Nannocystales</taxon>
        <taxon>Nannocystaceae</taxon>
        <taxon>Enhygromyxa</taxon>
    </lineage>
</organism>
<feature type="binding site" evidence="8">
    <location>
        <begin position="178"/>
        <end position="179"/>
    </location>
    <ligand>
        <name>ATP</name>
        <dbReference type="ChEBI" id="CHEBI:30616"/>
    </ligand>
</feature>
<dbReference type="RefSeq" id="WP_052558872.1">
    <property type="nucleotide sequence ID" value="NZ_JMCC02000167.1"/>
</dbReference>
<dbReference type="HAMAP" id="MF_00456">
    <property type="entry name" value="ProB"/>
    <property type="match status" value="1"/>
</dbReference>
<dbReference type="GO" id="GO:0055129">
    <property type="term" value="P:L-proline biosynthetic process"/>
    <property type="evidence" value="ECO:0007669"/>
    <property type="project" value="UniProtKB-UniRule"/>
</dbReference>
<feature type="transmembrane region" description="Helical" evidence="9">
    <location>
        <begin position="276"/>
        <end position="295"/>
    </location>
</feature>
<comment type="catalytic activity">
    <reaction evidence="8">
        <text>L-glutamate + ATP = L-glutamyl 5-phosphate + ADP</text>
        <dbReference type="Rhea" id="RHEA:14877"/>
        <dbReference type="ChEBI" id="CHEBI:29985"/>
        <dbReference type="ChEBI" id="CHEBI:30616"/>
        <dbReference type="ChEBI" id="CHEBI:58274"/>
        <dbReference type="ChEBI" id="CHEBI:456216"/>
        <dbReference type="EC" id="2.7.2.11"/>
    </reaction>
</comment>
<dbReference type="SUPFAM" id="SSF88697">
    <property type="entry name" value="PUA domain-like"/>
    <property type="match status" value="1"/>
</dbReference>
<dbReference type="InterPro" id="IPR001057">
    <property type="entry name" value="Glu/AcGlu_kinase"/>
</dbReference>
<reference evidence="11 12" key="1">
    <citation type="submission" date="2014-12" db="EMBL/GenBank/DDBJ databases">
        <title>Genome assembly of Enhygromyxa salina DSM 15201.</title>
        <authorList>
            <person name="Sharma G."/>
            <person name="Subramanian S."/>
        </authorList>
    </citation>
    <scope>NUCLEOTIDE SEQUENCE [LARGE SCALE GENOMIC DNA]</scope>
    <source>
        <strain evidence="11 12">DSM 15201</strain>
    </source>
</reference>
<evidence type="ECO:0000256" key="3">
    <source>
        <dbReference type="ARBA" id="ARBA00022650"/>
    </source>
</evidence>
<dbReference type="GO" id="GO:0005829">
    <property type="term" value="C:cytosol"/>
    <property type="evidence" value="ECO:0007669"/>
    <property type="project" value="TreeGrafter"/>
</dbReference>
<dbReference type="Proteomes" id="UP000031599">
    <property type="component" value="Unassembled WGS sequence"/>
</dbReference>
<dbReference type="AlphaFoldDB" id="A0A0C2CQ89"/>
<keyword evidence="7 8" id="KW-0067">ATP-binding</keyword>
<dbReference type="PIRSF" id="PIRSF000729">
    <property type="entry name" value="GK"/>
    <property type="match status" value="1"/>
</dbReference>
<keyword evidence="3 8" id="KW-0641">Proline biosynthesis</keyword>
<dbReference type="SUPFAM" id="SSF53633">
    <property type="entry name" value="Carbamate kinase-like"/>
    <property type="match status" value="1"/>
</dbReference>
<gene>
    <name evidence="8" type="primary">proB</name>
    <name evidence="11" type="ORF">DB30_02315</name>
</gene>